<feature type="compositionally biased region" description="Basic and acidic residues" evidence="1">
    <location>
        <begin position="439"/>
        <end position="449"/>
    </location>
</feature>
<accession>A0A6C0BHW5</accession>
<organism evidence="3">
    <name type="scientific">viral metagenome</name>
    <dbReference type="NCBI Taxonomy" id="1070528"/>
    <lineage>
        <taxon>unclassified sequences</taxon>
        <taxon>metagenomes</taxon>
        <taxon>organismal metagenomes</taxon>
    </lineage>
</organism>
<feature type="region of interest" description="Disordered" evidence="1">
    <location>
        <begin position="544"/>
        <end position="585"/>
    </location>
</feature>
<feature type="compositionally biased region" description="Low complexity" evidence="1">
    <location>
        <begin position="544"/>
        <end position="569"/>
    </location>
</feature>
<dbReference type="AlphaFoldDB" id="A0A6C0BHW5"/>
<feature type="region of interest" description="Disordered" evidence="1">
    <location>
        <begin position="439"/>
        <end position="473"/>
    </location>
</feature>
<proteinExistence type="predicted"/>
<evidence type="ECO:0000259" key="2">
    <source>
        <dbReference type="Pfam" id="PF08719"/>
    </source>
</evidence>
<evidence type="ECO:0000256" key="1">
    <source>
        <dbReference type="SAM" id="MobiDB-lite"/>
    </source>
</evidence>
<name>A0A6C0BHW5_9ZZZZ</name>
<protein>
    <recommendedName>
        <fullName evidence="2">NADAR domain-containing protein</fullName>
    </recommendedName>
</protein>
<dbReference type="InterPro" id="IPR012816">
    <property type="entry name" value="NADAR"/>
</dbReference>
<feature type="domain" description="NADAR" evidence="2">
    <location>
        <begin position="282"/>
        <end position="437"/>
    </location>
</feature>
<feature type="compositionally biased region" description="Basic and acidic residues" evidence="1">
    <location>
        <begin position="28"/>
        <end position="49"/>
    </location>
</feature>
<sequence length="585" mass="63869">MADEPKVVEPEVAEPEVAEPEVDNPKIVIKEDLDDEPKVAEPKVAEPKVAEPKVAEPKIVIKEDLDDEKESYKYNLKNFYREKKEPVKCGSQCSKLRGFYKAKAKAKDVRGDIYGYDTDGNLVEKAKGTVVKTIALPIYRPPTMEEIDIMEKERQEAIALANRVVDEARTALYAMSHNPERDDSTMVRLNRMVMEADCKLCVARFPLMYINKEEGVKIRQLDFTQPTEKRVLPYAVSIIETRPFHLQAQYVRIGEPAPAPFVSVEEAKNIIKEAAGVPIIVFEGADSNEYGYLSMEWSVVLEYNSTTYQSVYQAIYSELAKSFDDQKHLSEFLAAKTADEILYSVKDVPGDLEQNKEKWNEQLRKLIYQVNLAKFRRYPELAAKLLETKNAMIGAYEPGDEIIGIGISLENVDSKDPAKWGENVLGKALMNIRDVLRAEQSEPPVKEPPVKGPSVRKKKPTVSSATDASKKAIPASATASAPASAPASATASAIPASAIPASAMKRASATASSMKRASKAASVIPVATIATPVAAPAAEPPAEPVAATAAVSEPASVAAPVAPVAPVASVERRKPRVALKVTPPT</sequence>
<dbReference type="EMBL" id="MN739154">
    <property type="protein sequence ID" value="QHS90988.1"/>
    <property type="molecule type" value="Genomic_DNA"/>
</dbReference>
<dbReference type="InterPro" id="IPR037238">
    <property type="entry name" value="YbiA-like_sf"/>
</dbReference>
<dbReference type="Gene3D" id="1.10.357.40">
    <property type="entry name" value="YbiA-like"/>
    <property type="match status" value="1"/>
</dbReference>
<feature type="region of interest" description="Disordered" evidence="1">
    <location>
        <begin position="1"/>
        <end position="49"/>
    </location>
</feature>
<evidence type="ECO:0000313" key="3">
    <source>
        <dbReference type="EMBL" id="QHS90988.1"/>
    </source>
</evidence>
<dbReference type="CDD" id="cd15457">
    <property type="entry name" value="NADAR"/>
    <property type="match status" value="1"/>
</dbReference>
<dbReference type="SUPFAM" id="SSF143990">
    <property type="entry name" value="YbiA-like"/>
    <property type="match status" value="1"/>
</dbReference>
<feature type="compositionally biased region" description="Acidic residues" evidence="1">
    <location>
        <begin position="11"/>
        <end position="22"/>
    </location>
</feature>
<reference evidence="3" key="1">
    <citation type="journal article" date="2020" name="Nature">
        <title>Giant virus diversity and host interactions through global metagenomics.</title>
        <authorList>
            <person name="Schulz F."/>
            <person name="Roux S."/>
            <person name="Paez-Espino D."/>
            <person name="Jungbluth S."/>
            <person name="Walsh D.A."/>
            <person name="Denef V.J."/>
            <person name="McMahon K.D."/>
            <person name="Konstantinidis K.T."/>
            <person name="Eloe-Fadrosh E.A."/>
            <person name="Kyrpides N.C."/>
            <person name="Woyke T."/>
        </authorList>
    </citation>
    <scope>NUCLEOTIDE SEQUENCE</scope>
    <source>
        <strain evidence="3">GVMAG-M-3300013004-44</strain>
    </source>
</reference>
<dbReference type="Pfam" id="PF08719">
    <property type="entry name" value="NADAR"/>
    <property type="match status" value="1"/>
</dbReference>